<dbReference type="CDD" id="cd02062">
    <property type="entry name" value="Nitro_FMN_reductase"/>
    <property type="match status" value="1"/>
</dbReference>
<dbReference type="AlphaFoldDB" id="A0A4R8SWD9"/>
<comment type="caution">
    <text evidence="4">The sequence shown here is derived from an EMBL/GenBank/DDBJ whole genome shotgun (WGS) entry which is preliminary data.</text>
</comment>
<dbReference type="EMBL" id="PECL01000007">
    <property type="protein sequence ID" value="TEA06669.1"/>
    <property type="molecule type" value="Genomic_DNA"/>
</dbReference>
<evidence type="ECO:0000313" key="5">
    <source>
        <dbReference type="Proteomes" id="UP000294604"/>
    </source>
</evidence>
<dbReference type="EC" id="1.13.11.79" evidence="4"/>
<evidence type="ECO:0000256" key="2">
    <source>
        <dbReference type="ARBA" id="ARBA00023002"/>
    </source>
</evidence>
<dbReference type="InterPro" id="IPR029479">
    <property type="entry name" value="Nitroreductase"/>
</dbReference>
<organism evidence="4 5">
    <name type="scientific">Mycobacteroides salmoniphilum</name>
    <dbReference type="NCBI Taxonomy" id="404941"/>
    <lineage>
        <taxon>Bacteria</taxon>
        <taxon>Bacillati</taxon>
        <taxon>Actinomycetota</taxon>
        <taxon>Actinomycetes</taxon>
        <taxon>Mycobacteriales</taxon>
        <taxon>Mycobacteriaceae</taxon>
        <taxon>Mycobacteroides</taxon>
    </lineage>
</organism>
<dbReference type="Proteomes" id="UP000294604">
    <property type="component" value="Unassembled WGS sequence"/>
</dbReference>
<name>A0A4R8SWD9_9MYCO</name>
<dbReference type="SUPFAM" id="SSF55469">
    <property type="entry name" value="FMN-dependent nitroreductase-like"/>
    <property type="match status" value="1"/>
</dbReference>
<keyword evidence="2 4" id="KW-0560">Oxidoreductase</keyword>
<dbReference type="Gene3D" id="3.40.109.10">
    <property type="entry name" value="NADH Oxidase"/>
    <property type="match status" value="1"/>
</dbReference>
<gene>
    <name evidence="4" type="primary">bluB_2</name>
    <name evidence="4" type="ORF">CCUG60884_01807</name>
</gene>
<evidence type="ECO:0000256" key="1">
    <source>
        <dbReference type="ARBA" id="ARBA00007118"/>
    </source>
</evidence>
<dbReference type="PANTHER" id="PTHR43673">
    <property type="entry name" value="NAD(P)H NITROREDUCTASE YDGI-RELATED"/>
    <property type="match status" value="1"/>
</dbReference>
<protein>
    <submittedName>
        <fullName evidence="4">5,6-dimethylbenzimidazole synthase</fullName>
        <ecNumber evidence="4">1.13.11.79</ecNumber>
    </submittedName>
</protein>
<dbReference type="PANTHER" id="PTHR43673:SF10">
    <property type="entry name" value="NADH DEHYDROGENASE_NAD(P)H NITROREDUCTASE XCC3605-RELATED"/>
    <property type="match status" value="1"/>
</dbReference>
<evidence type="ECO:0000259" key="3">
    <source>
        <dbReference type="Pfam" id="PF00881"/>
    </source>
</evidence>
<evidence type="ECO:0000313" key="4">
    <source>
        <dbReference type="EMBL" id="TEA06669.1"/>
    </source>
</evidence>
<sequence length="225" mass="24551">MELYDVMRTTFAAREFTGEPLPDNVLDRILDNARFAPSGGNRQAGHIIVVRDHTTRAGLIEATTPGARRYFAQIAAGESPWNPVSPTLVTPETVAATAVPESVFEPLRTASVVLVVCVDLRLVAATDQGLDRIGVISGASIYPLVWNILLAARAEGFGGTLTTMVVAQEPKVRELLGIPDAYAVAAVLPIGKPVKQLKKLRRNTVDEFVTRERFDGDPYREYHSR</sequence>
<feature type="domain" description="Nitroreductase" evidence="3">
    <location>
        <begin position="13"/>
        <end position="192"/>
    </location>
</feature>
<reference evidence="4 5" key="1">
    <citation type="journal article" date="2019" name="Sci. Rep.">
        <title>Extended insight into the Mycobacterium chelonae-abscessus complex through whole genome sequencing of Mycobacterium salmoniphilum outbreak and Mycobacterium salmoniphilum-like strains.</title>
        <authorList>
            <person name="Behra P.R.K."/>
            <person name="Das S."/>
            <person name="Pettersson B.M.F."/>
            <person name="Shirreff L."/>
            <person name="DuCote T."/>
            <person name="Jacobsson K.G."/>
            <person name="Ennis D.G."/>
            <person name="Kirsebom L.A."/>
        </authorList>
    </citation>
    <scope>NUCLEOTIDE SEQUENCE [LARGE SCALE GENOMIC DNA]</scope>
    <source>
        <strain evidence="4 5">CCUG 60884</strain>
    </source>
</reference>
<dbReference type="GO" id="GO:0102919">
    <property type="term" value="F:5,6-dimethylbenzimidazole synthase activity"/>
    <property type="evidence" value="ECO:0007669"/>
    <property type="project" value="UniProtKB-EC"/>
</dbReference>
<accession>A0A4R8SWD9</accession>
<comment type="similarity">
    <text evidence="1">Belongs to the nitroreductase family.</text>
</comment>
<dbReference type="InterPro" id="IPR000415">
    <property type="entry name" value="Nitroreductase-like"/>
</dbReference>
<dbReference type="STRING" id="404941.GCA_002013645_02921"/>
<dbReference type="Pfam" id="PF00881">
    <property type="entry name" value="Nitroreductase"/>
    <property type="match status" value="1"/>
</dbReference>
<proteinExistence type="inferred from homology"/>